<dbReference type="GO" id="GO:0003735">
    <property type="term" value="F:structural constituent of ribosome"/>
    <property type="evidence" value="ECO:0007669"/>
    <property type="project" value="InterPro"/>
</dbReference>
<evidence type="ECO:0000256" key="1">
    <source>
        <dbReference type="ARBA" id="ARBA00004173"/>
    </source>
</evidence>
<dbReference type="Gene3D" id="3.40.1370.10">
    <property type="match status" value="1"/>
</dbReference>
<dbReference type="GO" id="GO:0005743">
    <property type="term" value="C:mitochondrial inner membrane"/>
    <property type="evidence" value="ECO:0007669"/>
    <property type="project" value="UniProtKB-ARBA"/>
</dbReference>
<protein>
    <recommendedName>
        <fullName evidence="6">Large ribosomal subunit protein uL4m</fullName>
    </recommendedName>
    <alternativeName>
        <fullName evidence="7">39S ribosomal protein L4, mitochondrial</fullName>
    </alternativeName>
</protein>
<dbReference type="SUPFAM" id="SSF52166">
    <property type="entry name" value="Ribosomal protein L4"/>
    <property type="match status" value="1"/>
</dbReference>
<keyword evidence="3 9" id="KW-0689">Ribosomal protein</keyword>
<evidence type="ECO:0000313" key="9">
    <source>
        <dbReference type="EMBL" id="MBW43832.1"/>
    </source>
</evidence>
<evidence type="ECO:0000256" key="2">
    <source>
        <dbReference type="ARBA" id="ARBA00010528"/>
    </source>
</evidence>
<proteinExistence type="inferred from homology"/>
<dbReference type="FunFam" id="3.40.1370.10:FF:000005">
    <property type="entry name" value="39S ribosomal protein L4, mitochondrial"/>
    <property type="match status" value="1"/>
</dbReference>
<reference evidence="9" key="1">
    <citation type="submission" date="2018-01" db="EMBL/GenBank/DDBJ databases">
        <title>An insight into the sialome of Amazonian anophelines.</title>
        <authorList>
            <person name="Ribeiro J.M."/>
            <person name="Scarpassa V."/>
            <person name="Calvo E."/>
        </authorList>
    </citation>
    <scope>NUCLEOTIDE SEQUENCE</scope>
    <source>
        <tissue evidence="9">Salivary glands</tissue>
    </source>
</reference>
<dbReference type="AlphaFoldDB" id="A0A2M4ASW9"/>
<evidence type="ECO:0000256" key="6">
    <source>
        <dbReference type="ARBA" id="ARBA00040565"/>
    </source>
</evidence>
<evidence type="ECO:0000256" key="5">
    <source>
        <dbReference type="ARBA" id="ARBA00023274"/>
    </source>
</evidence>
<sequence length="266" mass="30206">MLKCFGELFKSKTPAVSLLSRVNSTAAIPSEWRQPRQVWLESLGTVQEQKLGILSLENAVFGASPRIDIVHQNIEWQRKYRFVSFAHSKTRNEVRGGGRKPWPQKGLGRARHGSIRSPLWRGGGIAHGPRSPTTHFYMLPFFNRVLGLVSTLSIKLAQNDLHVVQDLEIPTEDPQYLRDLVSERLWGPSVLFVDSSDVLPRNISIGADSINHINLMPVYGLNVYSMLKHNTLVLTESAVRDIERKLIEHLNRNDARSLMSKFQHDK</sequence>
<dbReference type="GO" id="GO:0006412">
    <property type="term" value="P:translation"/>
    <property type="evidence" value="ECO:0007669"/>
    <property type="project" value="InterPro"/>
</dbReference>
<evidence type="ECO:0000256" key="3">
    <source>
        <dbReference type="ARBA" id="ARBA00022980"/>
    </source>
</evidence>
<feature type="region of interest" description="Disordered" evidence="8">
    <location>
        <begin position="92"/>
        <end position="113"/>
    </location>
</feature>
<comment type="subcellular location">
    <subcellularLocation>
        <location evidence="1">Mitochondrion</location>
    </subcellularLocation>
</comment>
<evidence type="ECO:0000256" key="8">
    <source>
        <dbReference type="SAM" id="MobiDB-lite"/>
    </source>
</evidence>
<dbReference type="GO" id="GO:0005840">
    <property type="term" value="C:ribosome"/>
    <property type="evidence" value="ECO:0007669"/>
    <property type="project" value="UniProtKB-KW"/>
</dbReference>
<comment type="similarity">
    <text evidence="2">Belongs to the universal ribosomal protein uL4 family.</text>
</comment>
<dbReference type="InterPro" id="IPR023574">
    <property type="entry name" value="Ribosomal_uL4_dom_sf"/>
</dbReference>
<dbReference type="InterPro" id="IPR013005">
    <property type="entry name" value="Ribosomal_uL4-like"/>
</dbReference>
<evidence type="ECO:0000256" key="7">
    <source>
        <dbReference type="ARBA" id="ARBA00082711"/>
    </source>
</evidence>
<organism evidence="9">
    <name type="scientific">Anopheles triannulatus</name>
    <dbReference type="NCBI Taxonomy" id="58253"/>
    <lineage>
        <taxon>Eukaryota</taxon>
        <taxon>Metazoa</taxon>
        <taxon>Ecdysozoa</taxon>
        <taxon>Arthropoda</taxon>
        <taxon>Hexapoda</taxon>
        <taxon>Insecta</taxon>
        <taxon>Pterygota</taxon>
        <taxon>Neoptera</taxon>
        <taxon>Endopterygota</taxon>
        <taxon>Diptera</taxon>
        <taxon>Nematocera</taxon>
        <taxon>Culicoidea</taxon>
        <taxon>Culicidae</taxon>
        <taxon>Anophelinae</taxon>
        <taxon>Anopheles</taxon>
    </lineage>
</organism>
<keyword evidence="4" id="KW-0496">Mitochondrion</keyword>
<dbReference type="GO" id="GO:1990904">
    <property type="term" value="C:ribonucleoprotein complex"/>
    <property type="evidence" value="ECO:0007669"/>
    <property type="project" value="UniProtKB-KW"/>
</dbReference>
<dbReference type="InterPro" id="IPR002136">
    <property type="entry name" value="Ribosomal_uL4"/>
</dbReference>
<dbReference type="PANTHER" id="PTHR10746:SF6">
    <property type="entry name" value="LARGE RIBOSOMAL SUBUNIT PROTEIN UL4M"/>
    <property type="match status" value="1"/>
</dbReference>
<dbReference type="EMBL" id="GGFK01010511">
    <property type="protein sequence ID" value="MBW43832.1"/>
    <property type="molecule type" value="Transcribed_RNA"/>
</dbReference>
<evidence type="ECO:0000256" key="4">
    <source>
        <dbReference type="ARBA" id="ARBA00023128"/>
    </source>
</evidence>
<dbReference type="NCBIfam" id="TIGR03953">
    <property type="entry name" value="rplD_bact"/>
    <property type="match status" value="1"/>
</dbReference>
<accession>A0A2M4ASW9</accession>
<name>A0A2M4ASW9_9DIPT</name>
<keyword evidence="5" id="KW-0687">Ribonucleoprotein</keyword>
<dbReference type="PANTHER" id="PTHR10746">
    <property type="entry name" value="50S RIBOSOMAL PROTEIN L4"/>
    <property type="match status" value="1"/>
</dbReference>
<dbReference type="Pfam" id="PF00573">
    <property type="entry name" value="Ribosomal_L4"/>
    <property type="match status" value="1"/>
</dbReference>